<evidence type="ECO:0000313" key="2">
    <source>
        <dbReference type="Proteomes" id="UP000824120"/>
    </source>
</evidence>
<proteinExistence type="predicted"/>
<sequence length="84" mass="9890">MRELEEGAIRINHRPHRLQLMSSSITWPDVSSHLTPSHKQQSLLIFHETVPHQVSVITTINNLIQRQSMEYEQRLMSMGWSKTR</sequence>
<organism evidence="1 2">
    <name type="scientific">Solanum commersonii</name>
    <name type="common">Commerson's wild potato</name>
    <name type="synonym">Commerson's nightshade</name>
    <dbReference type="NCBI Taxonomy" id="4109"/>
    <lineage>
        <taxon>Eukaryota</taxon>
        <taxon>Viridiplantae</taxon>
        <taxon>Streptophyta</taxon>
        <taxon>Embryophyta</taxon>
        <taxon>Tracheophyta</taxon>
        <taxon>Spermatophyta</taxon>
        <taxon>Magnoliopsida</taxon>
        <taxon>eudicotyledons</taxon>
        <taxon>Gunneridae</taxon>
        <taxon>Pentapetalae</taxon>
        <taxon>asterids</taxon>
        <taxon>lamiids</taxon>
        <taxon>Solanales</taxon>
        <taxon>Solanaceae</taxon>
        <taxon>Solanoideae</taxon>
        <taxon>Solaneae</taxon>
        <taxon>Solanum</taxon>
    </lineage>
</organism>
<dbReference type="Proteomes" id="UP000824120">
    <property type="component" value="Chromosome 12"/>
</dbReference>
<accession>A0A9J5WF58</accession>
<gene>
    <name evidence="1" type="ORF">H5410_063741</name>
</gene>
<keyword evidence="2" id="KW-1185">Reference proteome</keyword>
<reference evidence="1 2" key="1">
    <citation type="submission" date="2020-09" db="EMBL/GenBank/DDBJ databases">
        <title>De no assembly of potato wild relative species, Solanum commersonii.</title>
        <authorList>
            <person name="Cho K."/>
        </authorList>
    </citation>
    <scope>NUCLEOTIDE SEQUENCE [LARGE SCALE GENOMIC DNA]</scope>
    <source>
        <strain evidence="1">LZ3.2</strain>
        <tissue evidence="1">Leaf</tissue>
    </source>
</reference>
<dbReference type="AlphaFoldDB" id="A0A9J5WF58"/>
<evidence type="ECO:0000313" key="1">
    <source>
        <dbReference type="EMBL" id="KAG5573975.1"/>
    </source>
</evidence>
<name>A0A9J5WF58_SOLCO</name>
<protein>
    <submittedName>
        <fullName evidence="1">Uncharacterized protein</fullName>
    </submittedName>
</protein>
<comment type="caution">
    <text evidence="1">The sequence shown here is derived from an EMBL/GenBank/DDBJ whole genome shotgun (WGS) entry which is preliminary data.</text>
</comment>
<dbReference type="EMBL" id="JACXVP010000012">
    <property type="protein sequence ID" value="KAG5573975.1"/>
    <property type="molecule type" value="Genomic_DNA"/>
</dbReference>